<gene>
    <name evidence="1" type="ORF">BC05F1_03844</name>
</gene>
<name>A0A1C4ES17_9BACI</name>
<dbReference type="EMBL" id="FMBE01000013">
    <property type="protein sequence ID" value="SCC46311.1"/>
    <property type="molecule type" value="Genomic_DNA"/>
</dbReference>
<accession>A0A1C4ES17</accession>
<evidence type="ECO:0008006" key="3">
    <source>
        <dbReference type="Google" id="ProtNLM"/>
    </source>
</evidence>
<organism evidence="1 2">
    <name type="scientific">Bacillus wiedmannii</name>
    <dbReference type="NCBI Taxonomy" id="1890302"/>
    <lineage>
        <taxon>Bacteria</taxon>
        <taxon>Bacillati</taxon>
        <taxon>Bacillota</taxon>
        <taxon>Bacilli</taxon>
        <taxon>Bacillales</taxon>
        <taxon>Bacillaceae</taxon>
        <taxon>Bacillus</taxon>
        <taxon>Bacillus cereus group</taxon>
    </lineage>
</organism>
<dbReference type="RefSeq" id="WP_088122849.1">
    <property type="nucleotide sequence ID" value="NZ_FMBE01000013.1"/>
</dbReference>
<reference evidence="2" key="1">
    <citation type="submission" date="2016-08" db="EMBL/GenBank/DDBJ databases">
        <authorList>
            <person name="Loux V."/>
            <person name="Rue O."/>
        </authorList>
    </citation>
    <scope>NUCLEOTIDE SEQUENCE [LARGE SCALE GENOMIC DNA]</scope>
    <source>
        <strain evidence="2">INRA Bc05-F1</strain>
    </source>
</reference>
<dbReference type="Gene3D" id="3.40.960.10">
    <property type="entry name" value="VSR Endonuclease"/>
    <property type="match status" value="1"/>
</dbReference>
<evidence type="ECO:0000313" key="1">
    <source>
        <dbReference type="EMBL" id="SCC46311.1"/>
    </source>
</evidence>
<proteinExistence type="predicted"/>
<dbReference type="Proteomes" id="UP000196052">
    <property type="component" value="Unassembled WGS sequence"/>
</dbReference>
<protein>
    <recommendedName>
        <fullName evidence="3">DUF2726 domain-containing protein</fullName>
    </recommendedName>
</protein>
<sequence length="335" mass="39348">MNSGELKFVQNGLEPVNHDIIGYHEEAGEVRLSRKWTFEKAREFVMSESNGKCELLSINKKHGRDYMKVKCSCGNSYDTLYYRFKNGKHTCNDCTGKSRYSVDHIKTFVAKNSKCELLSDSYENNSQLLLFRCSCQKHFHTTLKIFKNGKKQCEDCTNEYLSDKFSKSYRVFKDEVLMATGDEYLVIGEYKNRKTKVKIKHSKCGCEWFVNPSDFLHKESRCPRCNESKGERCISDWLTLQNITFKSQYKFDDCINKRSLPFDFAVFKNDMLSLLIEYDGKQHYIKGCFGVNQYEVIKNNDRIKNQYCQENHIPLLRIPYTKFKQIPTILENTLL</sequence>
<dbReference type="AlphaFoldDB" id="A0A1C4ES17"/>
<evidence type="ECO:0000313" key="2">
    <source>
        <dbReference type="Proteomes" id="UP000196052"/>
    </source>
</evidence>